<comment type="caution">
    <text evidence="2">The sequence shown here is derived from an EMBL/GenBank/DDBJ whole genome shotgun (WGS) entry which is preliminary data.</text>
</comment>
<dbReference type="Proteomes" id="UP000298030">
    <property type="component" value="Unassembled WGS sequence"/>
</dbReference>
<name>A0A4Y7TZP8_COPMI</name>
<keyword evidence="1" id="KW-0812">Transmembrane</keyword>
<feature type="transmembrane region" description="Helical" evidence="1">
    <location>
        <begin position="351"/>
        <end position="375"/>
    </location>
</feature>
<dbReference type="OrthoDB" id="6500128at2759"/>
<feature type="transmembrane region" description="Helical" evidence="1">
    <location>
        <begin position="232"/>
        <end position="254"/>
    </location>
</feature>
<accession>A0A4Y7TZP8</accession>
<keyword evidence="3" id="KW-1185">Reference proteome</keyword>
<feature type="transmembrane region" description="Helical" evidence="1">
    <location>
        <begin position="283"/>
        <end position="303"/>
    </location>
</feature>
<feature type="transmembrane region" description="Helical" evidence="1">
    <location>
        <begin position="315"/>
        <end position="331"/>
    </location>
</feature>
<organism evidence="2 3">
    <name type="scientific">Coprinellus micaceus</name>
    <name type="common">Glistening ink-cap mushroom</name>
    <name type="synonym">Coprinus micaceus</name>
    <dbReference type="NCBI Taxonomy" id="71717"/>
    <lineage>
        <taxon>Eukaryota</taxon>
        <taxon>Fungi</taxon>
        <taxon>Dikarya</taxon>
        <taxon>Basidiomycota</taxon>
        <taxon>Agaricomycotina</taxon>
        <taxon>Agaricomycetes</taxon>
        <taxon>Agaricomycetidae</taxon>
        <taxon>Agaricales</taxon>
        <taxon>Agaricineae</taxon>
        <taxon>Psathyrellaceae</taxon>
        <taxon>Coprinellus</taxon>
    </lineage>
</organism>
<dbReference type="STRING" id="71717.A0A4Y7TZP8"/>
<keyword evidence="1" id="KW-1133">Transmembrane helix</keyword>
<reference evidence="2 3" key="1">
    <citation type="journal article" date="2019" name="Nat. Ecol. Evol.">
        <title>Megaphylogeny resolves global patterns of mushroom evolution.</title>
        <authorList>
            <person name="Varga T."/>
            <person name="Krizsan K."/>
            <person name="Foldi C."/>
            <person name="Dima B."/>
            <person name="Sanchez-Garcia M."/>
            <person name="Sanchez-Ramirez S."/>
            <person name="Szollosi G.J."/>
            <person name="Szarkandi J.G."/>
            <person name="Papp V."/>
            <person name="Albert L."/>
            <person name="Andreopoulos W."/>
            <person name="Angelini C."/>
            <person name="Antonin V."/>
            <person name="Barry K.W."/>
            <person name="Bougher N.L."/>
            <person name="Buchanan P."/>
            <person name="Buyck B."/>
            <person name="Bense V."/>
            <person name="Catcheside P."/>
            <person name="Chovatia M."/>
            <person name="Cooper J."/>
            <person name="Damon W."/>
            <person name="Desjardin D."/>
            <person name="Finy P."/>
            <person name="Geml J."/>
            <person name="Haridas S."/>
            <person name="Hughes K."/>
            <person name="Justo A."/>
            <person name="Karasinski D."/>
            <person name="Kautmanova I."/>
            <person name="Kiss B."/>
            <person name="Kocsube S."/>
            <person name="Kotiranta H."/>
            <person name="LaButti K.M."/>
            <person name="Lechner B.E."/>
            <person name="Liimatainen K."/>
            <person name="Lipzen A."/>
            <person name="Lukacs Z."/>
            <person name="Mihaltcheva S."/>
            <person name="Morgado L.N."/>
            <person name="Niskanen T."/>
            <person name="Noordeloos M.E."/>
            <person name="Ohm R.A."/>
            <person name="Ortiz-Santana B."/>
            <person name="Ovrebo C."/>
            <person name="Racz N."/>
            <person name="Riley R."/>
            <person name="Savchenko A."/>
            <person name="Shiryaev A."/>
            <person name="Soop K."/>
            <person name="Spirin V."/>
            <person name="Szebenyi C."/>
            <person name="Tomsovsky M."/>
            <person name="Tulloss R.E."/>
            <person name="Uehling J."/>
            <person name="Grigoriev I.V."/>
            <person name="Vagvolgyi C."/>
            <person name="Papp T."/>
            <person name="Martin F.M."/>
            <person name="Miettinen O."/>
            <person name="Hibbett D.S."/>
            <person name="Nagy L.G."/>
        </authorList>
    </citation>
    <scope>NUCLEOTIDE SEQUENCE [LARGE SCALE GENOMIC DNA]</scope>
    <source>
        <strain evidence="2 3">FP101781</strain>
    </source>
</reference>
<protein>
    <submittedName>
        <fullName evidence="2">Uncharacterized protein</fullName>
    </submittedName>
</protein>
<sequence length="411" mass="46079">MLFGYSMGFLIGTNLNIYWAVVIFKRSVQVCLQYLGAITSSTRTRSVMLRCYRRHLHLDATAFGRSHSLRPPSPISTCSAPRLVALAVLVETGVSRRSDKSEGTQQLGQNLGWRGGGDSTWGDFWGSSWGYLMTENGLGGPWTLHLKSLRLMAAKELSGLFVQAMEEASLHSLQGKATKQSHRFMKSLLQYWTRSNEQPIPEPHSVSSPYSGSSIFTELKERAKKHGGSTLFLWKCCRLLGCVLLLSLSIYTAVSTEDSHGYGTHGKGTLRDRRTRSRHSREMQDLGLCLASLYAVFLSILTVGNKCCWSRISNTHLNLFLLAFFGAYAYRDVFPFATFDRFPEDWEEGRTLWAKVAILFLIALAYPLGVPWQYIPVNPEEPMKTPNAEQTASLFSLATYTFLDRVVVLGN</sequence>
<evidence type="ECO:0000313" key="2">
    <source>
        <dbReference type="EMBL" id="TEB39059.1"/>
    </source>
</evidence>
<gene>
    <name evidence="2" type="ORF">FA13DRAFT_1704649</name>
</gene>
<dbReference type="EMBL" id="QPFP01000002">
    <property type="protein sequence ID" value="TEB39059.1"/>
    <property type="molecule type" value="Genomic_DNA"/>
</dbReference>
<keyword evidence="1" id="KW-0472">Membrane</keyword>
<feature type="transmembrane region" description="Helical" evidence="1">
    <location>
        <begin position="6"/>
        <end position="24"/>
    </location>
</feature>
<evidence type="ECO:0000256" key="1">
    <source>
        <dbReference type="SAM" id="Phobius"/>
    </source>
</evidence>
<proteinExistence type="predicted"/>
<evidence type="ECO:0000313" key="3">
    <source>
        <dbReference type="Proteomes" id="UP000298030"/>
    </source>
</evidence>
<dbReference type="AlphaFoldDB" id="A0A4Y7TZP8"/>